<accession>A0A0V0QF40</accession>
<dbReference type="PROSITE" id="PS50922">
    <property type="entry name" value="TLC"/>
    <property type="match status" value="1"/>
</dbReference>
<keyword evidence="3 7" id="KW-1133">Transmembrane helix</keyword>
<dbReference type="InParanoid" id="A0A0V0QF40"/>
<keyword evidence="10" id="KW-1185">Reference proteome</keyword>
<evidence type="ECO:0000313" key="10">
    <source>
        <dbReference type="Proteomes" id="UP000054937"/>
    </source>
</evidence>
<keyword evidence="4 5" id="KW-0472">Membrane</keyword>
<proteinExistence type="predicted"/>
<dbReference type="InterPro" id="IPR006634">
    <property type="entry name" value="TLC-dom"/>
</dbReference>
<dbReference type="SMART" id="SM00724">
    <property type="entry name" value="TLC"/>
    <property type="match status" value="1"/>
</dbReference>
<evidence type="ECO:0000256" key="3">
    <source>
        <dbReference type="ARBA" id="ARBA00022989"/>
    </source>
</evidence>
<keyword evidence="2 5" id="KW-0812">Transmembrane</keyword>
<reference evidence="9 10" key="1">
    <citation type="journal article" date="2015" name="Sci. Rep.">
        <title>Genome of the facultative scuticociliatosis pathogen Pseudocohnilembus persalinus provides insight into its virulence through horizontal gene transfer.</title>
        <authorList>
            <person name="Xiong J."/>
            <person name="Wang G."/>
            <person name="Cheng J."/>
            <person name="Tian M."/>
            <person name="Pan X."/>
            <person name="Warren A."/>
            <person name="Jiang C."/>
            <person name="Yuan D."/>
            <person name="Miao W."/>
        </authorList>
    </citation>
    <scope>NUCLEOTIDE SEQUENCE [LARGE SCALE GENOMIC DNA]</scope>
    <source>
        <strain evidence="9">36N120E</strain>
    </source>
</reference>
<evidence type="ECO:0000256" key="1">
    <source>
        <dbReference type="ARBA" id="ARBA00004141"/>
    </source>
</evidence>
<dbReference type="Proteomes" id="UP000054937">
    <property type="component" value="Unassembled WGS sequence"/>
</dbReference>
<comment type="caution">
    <text evidence="9">The sequence shown here is derived from an EMBL/GenBank/DDBJ whole genome shotgun (WGS) entry which is preliminary data.</text>
</comment>
<protein>
    <recommendedName>
        <fullName evidence="8">TLC domain-containing protein</fullName>
    </recommendedName>
</protein>
<dbReference type="PANTHER" id="PTHR12560">
    <property type="entry name" value="LONGEVITY ASSURANCE FACTOR 1 LAG1"/>
    <property type="match status" value="1"/>
</dbReference>
<dbReference type="EMBL" id="LDAU01000181">
    <property type="protein sequence ID" value="KRX00804.1"/>
    <property type="molecule type" value="Genomic_DNA"/>
</dbReference>
<feature type="domain" description="TLC" evidence="8">
    <location>
        <begin position="133"/>
        <end position="356"/>
    </location>
</feature>
<name>A0A0V0QF40_PSEPJ</name>
<feature type="transmembrane region" description="Helical" evidence="7">
    <location>
        <begin position="191"/>
        <end position="211"/>
    </location>
</feature>
<dbReference type="GO" id="GO:0046513">
    <property type="term" value="P:ceramide biosynthetic process"/>
    <property type="evidence" value="ECO:0007669"/>
    <property type="project" value="InterPro"/>
</dbReference>
<feature type="transmembrane region" description="Helical" evidence="7">
    <location>
        <begin position="138"/>
        <end position="156"/>
    </location>
</feature>
<feature type="transmembrane region" description="Helical" evidence="7">
    <location>
        <begin position="51"/>
        <end position="67"/>
    </location>
</feature>
<dbReference type="Pfam" id="PF03798">
    <property type="entry name" value="TRAM_LAG1_CLN8"/>
    <property type="match status" value="1"/>
</dbReference>
<evidence type="ECO:0000256" key="2">
    <source>
        <dbReference type="ARBA" id="ARBA00022692"/>
    </source>
</evidence>
<dbReference type="GO" id="GO:0016020">
    <property type="term" value="C:membrane"/>
    <property type="evidence" value="ECO:0007669"/>
    <property type="project" value="UniProtKB-SubCell"/>
</dbReference>
<feature type="transmembrane region" description="Helical" evidence="7">
    <location>
        <begin position="326"/>
        <end position="351"/>
    </location>
</feature>
<organism evidence="9 10">
    <name type="scientific">Pseudocohnilembus persalinus</name>
    <name type="common">Ciliate</name>
    <dbReference type="NCBI Taxonomy" id="266149"/>
    <lineage>
        <taxon>Eukaryota</taxon>
        <taxon>Sar</taxon>
        <taxon>Alveolata</taxon>
        <taxon>Ciliophora</taxon>
        <taxon>Intramacronucleata</taxon>
        <taxon>Oligohymenophorea</taxon>
        <taxon>Scuticociliatia</taxon>
        <taxon>Philasterida</taxon>
        <taxon>Pseudocohnilembidae</taxon>
        <taxon>Pseudocohnilembus</taxon>
    </lineage>
</organism>
<sequence>MTVSENGSKNQTQKYPENGEKQLENQKNQQTPPQKRKREKDWRTKINFEKIYFFLNVIVIGLIPFFINNMIQFRHYCDEKNYNYLQLSFLAYSLIAGAAIWTCRHLLLEIFYHKLYPVIPNSSTHEDRDLKTRKVIKWSCDILYYTSATVYGFYYFKDMAWFPLDFKENYYNTGVMDDFPSVQQNELFPYIQFYIIVQFGHHVYALIELIFVRRHIEPKFQEWLLHHTLAFTLLFYSNFNNFLVPGVMVLLVHDISDITTALFKLYGIFRSDYLLYVNTANMMISWFYTRLYAFPLRVIMPFIDYYRQLYIESEQDLPKQLTYYSYIYMLGLVFLLQLLHIYWFLIMITMLKQHLKRHKKYKDKVVFQNDFDFKDKKE</sequence>
<dbReference type="GO" id="GO:0050291">
    <property type="term" value="F:sphingosine N-acyltransferase activity"/>
    <property type="evidence" value="ECO:0007669"/>
    <property type="project" value="InterPro"/>
</dbReference>
<evidence type="ECO:0000256" key="7">
    <source>
        <dbReference type="SAM" id="Phobius"/>
    </source>
</evidence>
<gene>
    <name evidence="9" type="ORF">PPERSA_01983</name>
</gene>
<comment type="subcellular location">
    <subcellularLocation>
        <location evidence="1">Membrane</location>
        <topology evidence="1">Multi-pass membrane protein</topology>
    </subcellularLocation>
</comment>
<feature type="compositionally biased region" description="Polar residues" evidence="6">
    <location>
        <begin position="1"/>
        <end position="15"/>
    </location>
</feature>
<evidence type="ECO:0000256" key="6">
    <source>
        <dbReference type="SAM" id="MobiDB-lite"/>
    </source>
</evidence>
<dbReference type="InterPro" id="IPR016439">
    <property type="entry name" value="Lag1/Lac1-like"/>
</dbReference>
<dbReference type="OrthoDB" id="284586at2759"/>
<dbReference type="AlphaFoldDB" id="A0A0V0QF40"/>
<evidence type="ECO:0000313" key="9">
    <source>
        <dbReference type="EMBL" id="KRX00804.1"/>
    </source>
</evidence>
<dbReference type="PANTHER" id="PTHR12560:SF0">
    <property type="entry name" value="LD18904P"/>
    <property type="match status" value="1"/>
</dbReference>
<feature type="region of interest" description="Disordered" evidence="6">
    <location>
        <begin position="1"/>
        <end position="40"/>
    </location>
</feature>
<evidence type="ECO:0000256" key="4">
    <source>
        <dbReference type="ARBA" id="ARBA00023136"/>
    </source>
</evidence>
<dbReference type="OMA" id="KLYCLLQ"/>
<feature type="transmembrane region" description="Helical" evidence="7">
    <location>
        <begin position="87"/>
        <end position="107"/>
    </location>
</feature>
<evidence type="ECO:0000259" key="8">
    <source>
        <dbReference type="PROSITE" id="PS50922"/>
    </source>
</evidence>
<evidence type="ECO:0000256" key="5">
    <source>
        <dbReference type="PROSITE-ProRule" id="PRU00205"/>
    </source>
</evidence>
<dbReference type="GO" id="GO:0005783">
    <property type="term" value="C:endoplasmic reticulum"/>
    <property type="evidence" value="ECO:0007669"/>
    <property type="project" value="TreeGrafter"/>
</dbReference>